<gene>
    <name evidence="2" type="ORF">DSM25559_4867</name>
</gene>
<protein>
    <recommendedName>
        <fullName evidence="1">MAP3K TRAFs-binding domain-containing protein</fullName>
    </recommendedName>
</protein>
<evidence type="ECO:0000259" key="1">
    <source>
        <dbReference type="Pfam" id="PF13281"/>
    </source>
</evidence>
<dbReference type="AlphaFoldDB" id="A0A1R3U1Y3"/>
<accession>A0A1R3U1Y3</accession>
<dbReference type="Proteomes" id="UP000187891">
    <property type="component" value="Unassembled WGS sequence"/>
</dbReference>
<dbReference type="EMBL" id="FMUE01000019">
    <property type="protein sequence ID" value="SCX35237.1"/>
    <property type="molecule type" value="Genomic_DNA"/>
</dbReference>
<name>A0A1R3U1Y3_9HYPH</name>
<dbReference type="STRING" id="1907666.DSM25559_4867"/>
<evidence type="ECO:0000313" key="3">
    <source>
        <dbReference type="Proteomes" id="UP000187891"/>
    </source>
</evidence>
<feature type="domain" description="MAP3K TRAFs-binding" evidence="1">
    <location>
        <begin position="82"/>
        <end position="424"/>
    </location>
</feature>
<dbReference type="InterPro" id="IPR011990">
    <property type="entry name" value="TPR-like_helical_dom_sf"/>
</dbReference>
<reference evidence="3" key="1">
    <citation type="submission" date="2016-10" db="EMBL/GenBank/DDBJ databases">
        <authorList>
            <person name="Wibberg D."/>
        </authorList>
    </citation>
    <scope>NUCLEOTIDE SEQUENCE [LARGE SCALE GENOMIC DNA]</scope>
</reference>
<organism evidence="2 3">
    <name type="scientific">Agrobacterium rosae</name>
    <dbReference type="NCBI Taxonomy" id="1972867"/>
    <lineage>
        <taxon>Bacteria</taxon>
        <taxon>Pseudomonadati</taxon>
        <taxon>Pseudomonadota</taxon>
        <taxon>Alphaproteobacteria</taxon>
        <taxon>Hyphomicrobiales</taxon>
        <taxon>Rhizobiaceae</taxon>
        <taxon>Rhizobium/Agrobacterium group</taxon>
        <taxon>Agrobacterium</taxon>
    </lineage>
</organism>
<dbReference type="RefSeq" id="WP_181951749.1">
    <property type="nucleotide sequence ID" value="NZ_FMUE01000019.1"/>
</dbReference>
<dbReference type="Pfam" id="PF13281">
    <property type="entry name" value="MAP3K_TRAF_bd"/>
    <property type="match status" value="1"/>
</dbReference>
<dbReference type="Gene3D" id="1.25.40.10">
    <property type="entry name" value="Tetratricopeptide repeat domain"/>
    <property type="match status" value="1"/>
</dbReference>
<evidence type="ECO:0000313" key="2">
    <source>
        <dbReference type="EMBL" id="SCX35237.1"/>
    </source>
</evidence>
<dbReference type="InterPro" id="IPR025136">
    <property type="entry name" value="MAP3K_TRAF-bd"/>
</dbReference>
<sequence>MVHKPLCFVLMPFGKKSAGGEKPIDFDAVYRDLIKPAVEQAGLEPIRADEEQAGGIIHKPMFERLVLCDFAVADLTTANANVFYELGVRHAAKPRTTVLLYAEGQGRLPFDVAPLRAMPYPVSGRGGPANAEVAVKALVEKIKAAKKNQEKDSPLFQLLDGYPDIAHEKTDVFRDQVAYAAELKKKLAGARKFGRDAIYEVELTLGALDDEEAGVIVDLFLSYRGAKAWPDMVRIFDKIDAPLQNTILIREQYAFALNRAGNGEQAEEILLNLIEQRGASSETYGILGRVYKDRWKRARDENKPLKAKGHLKQAIDAYTKGFEADWRDAYPGINALTLIYILDQNDPRLSELESVVEYAVRRKIASGTPDYWDHATLLELAVLTHNQVLSDEHLSDLMPRVREPWEPETTADNIQMLVDALSEKAEERVWIAAIVAELRAAADQKTV</sequence>
<proteinExistence type="predicted"/>